<comment type="function">
    <text evidence="1 7">Has a glutathione-disulfide oxidoreductase activity in the presence of NADPH and glutathione reductase. Reduces low molecular weight disulfides and proteins.</text>
</comment>
<keyword evidence="10" id="KW-1185">Reference proteome</keyword>
<dbReference type="PANTHER" id="PTHR45694">
    <property type="entry name" value="GLUTAREDOXIN 2"/>
    <property type="match status" value="1"/>
</dbReference>
<evidence type="ECO:0000256" key="5">
    <source>
        <dbReference type="ARBA" id="ARBA00023157"/>
    </source>
</evidence>
<dbReference type="Pfam" id="PF00462">
    <property type="entry name" value="Glutaredoxin"/>
    <property type="match status" value="1"/>
</dbReference>
<dbReference type="InterPro" id="IPR014025">
    <property type="entry name" value="Glutaredoxin_subgr"/>
</dbReference>
<reference evidence="9 10" key="1">
    <citation type="journal article" date="2013" name="Int. J. Syst. Evol. Microbiol.">
        <title>Roseomonas aerophila sp. nov., isolated from air.</title>
        <authorList>
            <person name="Kim S.J."/>
            <person name="Weon H.Y."/>
            <person name="Ahn J.H."/>
            <person name="Hong S.B."/>
            <person name="Seok S.J."/>
            <person name="Whang K.S."/>
            <person name="Kwon S.W."/>
        </authorList>
    </citation>
    <scope>NUCLEOTIDE SEQUENCE [LARGE SCALE GENOMIC DNA]</scope>
    <source>
        <strain evidence="9 10">NBRC 108923</strain>
    </source>
</reference>
<keyword evidence="7" id="KW-0963">Cytoplasm</keyword>
<keyword evidence="4 7" id="KW-0249">Electron transport</keyword>
<accession>A0ABR7RJ87</accession>
<comment type="similarity">
    <text evidence="2 7">Belongs to the glutaredoxin family.</text>
</comment>
<dbReference type="InterPro" id="IPR011767">
    <property type="entry name" value="GLR_AS"/>
</dbReference>
<evidence type="ECO:0000256" key="7">
    <source>
        <dbReference type="RuleBase" id="RU364065"/>
    </source>
</evidence>
<dbReference type="RefSeq" id="WP_187783664.1">
    <property type="nucleotide sequence ID" value="NZ_JACTVA010000008.1"/>
</dbReference>
<gene>
    <name evidence="9" type="primary">grxC</name>
    <name evidence="9" type="ORF">IBL26_06515</name>
</gene>
<keyword evidence="5" id="KW-1015">Disulfide bond</keyword>
<comment type="caution">
    <text evidence="9">The sequence shown here is derived from an EMBL/GenBank/DDBJ whole genome shotgun (WGS) entry which is preliminary data.</text>
</comment>
<dbReference type="InterPro" id="IPR036249">
    <property type="entry name" value="Thioredoxin-like_sf"/>
</dbReference>
<evidence type="ECO:0000256" key="3">
    <source>
        <dbReference type="ARBA" id="ARBA00022448"/>
    </source>
</evidence>
<evidence type="ECO:0000259" key="8">
    <source>
        <dbReference type="Pfam" id="PF00462"/>
    </source>
</evidence>
<evidence type="ECO:0000313" key="9">
    <source>
        <dbReference type="EMBL" id="MBC9206483.1"/>
    </source>
</evidence>
<dbReference type="InterPro" id="IPR011900">
    <property type="entry name" value="GRX_bact"/>
</dbReference>
<dbReference type="PRINTS" id="PR00160">
    <property type="entry name" value="GLUTAREDOXIN"/>
</dbReference>
<dbReference type="SUPFAM" id="SSF52833">
    <property type="entry name" value="Thioredoxin-like"/>
    <property type="match status" value="1"/>
</dbReference>
<dbReference type="EMBL" id="JACTVA010000008">
    <property type="protein sequence ID" value="MBC9206483.1"/>
    <property type="molecule type" value="Genomic_DNA"/>
</dbReference>
<proteinExistence type="inferred from homology"/>
<name>A0ABR7RJ87_9PROT</name>
<evidence type="ECO:0000313" key="10">
    <source>
        <dbReference type="Proteomes" id="UP000626026"/>
    </source>
</evidence>
<dbReference type="PROSITE" id="PS00195">
    <property type="entry name" value="GLUTAREDOXIN_1"/>
    <property type="match status" value="1"/>
</dbReference>
<dbReference type="Proteomes" id="UP000626026">
    <property type="component" value="Unassembled WGS sequence"/>
</dbReference>
<dbReference type="InterPro" id="IPR002109">
    <property type="entry name" value="Glutaredoxin"/>
</dbReference>
<organism evidence="9 10">
    <name type="scientific">Teichococcus aerophilus</name>
    <dbReference type="NCBI Taxonomy" id="1224513"/>
    <lineage>
        <taxon>Bacteria</taxon>
        <taxon>Pseudomonadati</taxon>
        <taxon>Pseudomonadota</taxon>
        <taxon>Alphaproteobacteria</taxon>
        <taxon>Acetobacterales</taxon>
        <taxon>Roseomonadaceae</taxon>
        <taxon>Roseomonas</taxon>
    </lineage>
</organism>
<protein>
    <recommendedName>
        <fullName evidence="7">Glutaredoxin</fullName>
    </recommendedName>
</protein>
<evidence type="ECO:0000256" key="4">
    <source>
        <dbReference type="ARBA" id="ARBA00022982"/>
    </source>
</evidence>
<dbReference type="PANTHER" id="PTHR45694:SF18">
    <property type="entry name" value="GLUTAREDOXIN-1-RELATED"/>
    <property type="match status" value="1"/>
</dbReference>
<sequence length="86" mass="9347">MAKVEIYTTALCPYCSRAKLLLGRKGVEYTEYDAPHGTTEREDAIRRSGGRTTVPQIFIGDQPIGGCDDLFALDRGGKLDALLQAA</sequence>
<dbReference type="NCBIfam" id="TIGR02181">
    <property type="entry name" value="GRX_bact"/>
    <property type="match status" value="1"/>
</dbReference>
<feature type="domain" description="Glutaredoxin" evidence="8">
    <location>
        <begin position="4"/>
        <end position="63"/>
    </location>
</feature>
<evidence type="ECO:0000256" key="6">
    <source>
        <dbReference type="ARBA" id="ARBA00023284"/>
    </source>
</evidence>
<evidence type="ECO:0000256" key="2">
    <source>
        <dbReference type="ARBA" id="ARBA00007787"/>
    </source>
</evidence>
<dbReference type="CDD" id="cd03418">
    <property type="entry name" value="GRX_GRXb_1_3_like"/>
    <property type="match status" value="1"/>
</dbReference>
<keyword evidence="3 7" id="KW-0813">Transport</keyword>
<evidence type="ECO:0000256" key="1">
    <source>
        <dbReference type="ARBA" id="ARBA00002549"/>
    </source>
</evidence>
<dbReference type="PROSITE" id="PS51354">
    <property type="entry name" value="GLUTAREDOXIN_2"/>
    <property type="match status" value="1"/>
</dbReference>
<keyword evidence="6 7" id="KW-0676">Redox-active center</keyword>
<dbReference type="Gene3D" id="3.40.30.10">
    <property type="entry name" value="Glutaredoxin"/>
    <property type="match status" value="1"/>
</dbReference>